<sequence>MDQSTQEQMNENASKWRDVLPKDASYRDISFEAAWSLSSCKAEGYGIQQLLSPRMDAYWQSDGPQPHIINIEFQKKTDICFVLLYLDIKVDESYTPNRIVIQKGSSLLDLTHCESKDYTDPSGWEAIDIRNKTTKQPARAFVLQIQILSNHQNGRDTHIRGVKIIGPGRGDVPPNDLDSFVDAAALSKRATDIMERRMFRISLNAYLHNTKKKTPQCAAQTKNQSNDNVKSSQLAPVSINSGIKTAVCPVEPRQKKSGANGSTNDGTPGEGEEKDSKDSQNSPTKIKKSKETLKKSQMPSTAKPVPDREDKIAKGVVVRRQSDYPEMNEILSDYSNSDSEGKKKGKSTERKTKHKTKHSKK</sequence>
<dbReference type="WBParaSite" id="JU765_v2.g814.t1">
    <property type="protein sequence ID" value="JU765_v2.g814.t1"/>
    <property type="gene ID" value="JU765_v2.g814"/>
</dbReference>
<accession>A0AC34RMH7</accession>
<proteinExistence type="predicted"/>
<reference evidence="2" key="1">
    <citation type="submission" date="2022-11" db="UniProtKB">
        <authorList>
            <consortium name="WormBaseParasite"/>
        </authorList>
    </citation>
    <scope>IDENTIFICATION</scope>
</reference>
<organism evidence="1 2">
    <name type="scientific">Panagrolaimus sp. JU765</name>
    <dbReference type="NCBI Taxonomy" id="591449"/>
    <lineage>
        <taxon>Eukaryota</taxon>
        <taxon>Metazoa</taxon>
        <taxon>Ecdysozoa</taxon>
        <taxon>Nematoda</taxon>
        <taxon>Chromadorea</taxon>
        <taxon>Rhabditida</taxon>
        <taxon>Tylenchina</taxon>
        <taxon>Panagrolaimomorpha</taxon>
        <taxon>Panagrolaimoidea</taxon>
        <taxon>Panagrolaimidae</taxon>
        <taxon>Panagrolaimus</taxon>
    </lineage>
</organism>
<dbReference type="Proteomes" id="UP000887576">
    <property type="component" value="Unplaced"/>
</dbReference>
<evidence type="ECO:0000313" key="1">
    <source>
        <dbReference type="Proteomes" id="UP000887576"/>
    </source>
</evidence>
<protein>
    <submittedName>
        <fullName evidence="2">Anaphase-promoting complex subunit 10</fullName>
    </submittedName>
</protein>
<evidence type="ECO:0000313" key="2">
    <source>
        <dbReference type="WBParaSite" id="JU765_v2.g814.t1"/>
    </source>
</evidence>
<name>A0AC34RMH7_9BILA</name>